<gene>
    <name evidence="11" type="ORF">DYB30_011629</name>
</gene>
<evidence type="ECO:0000313" key="12">
    <source>
        <dbReference type="Proteomes" id="UP000266643"/>
    </source>
</evidence>
<evidence type="ECO:0000256" key="2">
    <source>
        <dbReference type="ARBA" id="ARBA00006375"/>
    </source>
</evidence>
<accession>A0A397E1A6</accession>
<evidence type="ECO:0008006" key="13">
    <source>
        <dbReference type="Google" id="ProtNLM"/>
    </source>
</evidence>
<sequence>MASTRNAADMPASDKTPPPQKSLFKHSFAGVAAGGISTAILYPLDLVKTRYQIHENSPRAFRSLGQAFASIVKSDAGGSRYNLRALYQGMSPALYGTTLSWGLYFLFYEHAKSFYAEQTVLPAWAGHFASGIQAGAMCVPLTNPIWLVKVRMQVQATHPSQVPYKNVANALQRIVAEEGVAALYKGVVPALFLTTHAYEWLKTEYNDHIGTPLEGVRGFYKGLTPNLIKVLPTGALIFAVYEYVYQLLDGPK</sequence>
<evidence type="ECO:0000256" key="3">
    <source>
        <dbReference type="ARBA" id="ARBA00022448"/>
    </source>
</evidence>
<dbReference type="Pfam" id="PF00153">
    <property type="entry name" value="Mito_carr"/>
    <property type="match status" value="3"/>
</dbReference>
<evidence type="ECO:0000256" key="10">
    <source>
        <dbReference type="SAM" id="MobiDB-lite"/>
    </source>
</evidence>
<comment type="similarity">
    <text evidence="2 9">Belongs to the mitochondrial carrier (TC 2.A.29) family.</text>
</comment>
<evidence type="ECO:0000256" key="7">
    <source>
        <dbReference type="ARBA" id="ARBA00023136"/>
    </source>
</evidence>
<evidence type="ECO:0000256" key="8">
    <source>
        <dbReference type="PROSITE-ProRule" id="PRU00282"/>
    </source>
</evidence>
<feature type="region of interest" description="Disordered" evidence="10">
    <location>
        <begin position="1"/>
        <end position="20"/>
    </location>
</feature>
<evidence type="ECO:0000313" key="11">
    <source>
        <dbReference type="EMBL" id="RHY71870.1"/>
    </source>
</evidence>
<evidence type="ECO:0000256" key="4">
    <source>
        <dbReference type="ARBA" id="ARBA00022692"/>
    </source>
</evidence>
<reference evidence="11 12" key="1">
    <citation type="submission" date="2018-08" db="EMBL/GenBank/DDBJ databases">
        <title>Aphanomyces genome sequencing and annotation.</title>
        <authorList>
            <person name="Minardi D."/>
            <person name="Oidtmann B."/>
            <person name="Van Der Giezen M."/>
            <person name="Studholme D.J."/>
        </authorList>
    </citation>
    <scope>NUCLEOTIDE SEQUENCE [LARGE SCALE GENOMIC DNA]</scope>
    <source>
        <strain evidence="11 12">D2</strain>
    </source>
</reference>
<dbReference type="InterPro" id="IPR023395">
    <property type="entry name" value="MCP_dom_sf"/>
</dbReference>
<dbReference type="EMBL" id="QUTD01003666">
    <property type="protein sequence ID" value="RHY71870.1"/>
    <property type="molecule type" value="Genomic_DNA"/>
</dbReference>
<dbReference type="InterPro" id="IPR044712">
    <property type="entry name" value="SLC25A32-like"/>
</dbReference>
<dbReference type="Proteomes" id="UP000266643">
    <property type="component" value="Unassembled WGS sequence"/>
</dbReference>
<evidence type="ECO:0000256" key="5">
    <source>
        <dbReference type="ARBA" id="ARBA00022737"/>
    </source>
</evidence>
<feature type="repeat" description="Solcar" evidence="8">
    <location>
        <begin position="122"/>
        <end position="212"/>
    </location>
</feature>
<protein>
    <recommendedName>
        <fullName evidence="13">Mitochondrial folate transporter/carrier</fullName>
    </recommendedName>
</protein>
<keyword evidence="4 8" id="KW-0812">Transmembrane</keyword>
<keyword evidence="5" id="KW-0677">Repeat</keyword>
<dbReference type="PANTHER" id="PTHR45683">
    <property type="entry name" value="MITOCHONDRIAL NICOTINAMIDE ADENINE DINUCLEOTIDE TRANSPORTER 1-RELATED-RELATED"/>
    <property type="match status" value="1"/>
</dbReference>
<evidence type="ECO:0000256" key="6">
    <source>
        <dbReference type="ARBA" id="ARBA00022989"/>
    </source>
</evidence>
<dbReference type="Gene3D" id="1.50.40.10">
    <property type="entry name" value="Mitochondrial carrier domain"/>
    <property type="match status" value="2"/>
</dbReference>
<evidence type="ECO:0000256" key="9">
    <source>
        <dbReference type="RuleBase" id="RU000488"/>
    </source>
</evidence>
<dbReference type="InterPro" id="IPR018108">
    <property type="entry name" value="MCP_transmembrane"/>
</dbReference>
<name>A0A397E1A6_APHAT</name>
<dbReference type="GO" id="GO:0016020">
    <property type="term" value="C:membrane"/>
    <property type="evidence" value="ECO:0007669"/>
    <property type="project" value="UniProtKB-SubCell"/>
</dbReference>
<evidence type="ECO:0000256" key="1">
    <source>
        <dbReference type="ARBA" id="ARBA00004141"/>
    </source>
</evidence>
<dbReference type="PROSITE" id="PS50920">
    <property type="entry name" value="SOLCAR"/>
    <property type="match status" value="2"/>
</dbReference>
<dbReference type="AlphaFoldDB" id="A0A397E1A6"/>
<organism evidence="11 12">
    <name type="scientific">Aphanomyces astaci</name>
    <name type="common">Crayfish plague agent</name>
    <dbReference type="NCBI Taxonomy" id="112090"/>
    <lineage>
        <taxon>Eukaryota</taxon>
        <taxon>Sar</taxon>
        <taxon>Stramenopiles</taxon>
        <taxon>Oomycota</taxon>
        <taxon>Saprolegniomycetes</taxon>
        <taxon>Saprolegniales</taxon>
        <taxon>Verrucalvaceae</taxon>
        <taxon>Aphanomyces</taxon>
    </lineage>
</organism>
<keyword evidence="6" id="KW-1133">Transmembrane helix</keyword>
<proteinExistence type="inferred from homology"/>
<dbReference type="VEuPathDB" id="FungiDB:H257_07111"/>
<dbReference type="GO" id="GO:0006862">
    <property type="term" value="P:nucleotide transport"/>
    <property type="evidence" value="ECO:0007669"/>
    <property type="project" value="InterPro"/>
</dbReference>
<dbReference type="SUPFAM" id="SSF103506">
    <property type="entry name" value="Mitochondrial carrier"/>
    <property type="match status" value="1"/>
</dbReference>
<dbReference type="GO" id="GO:0055085">
    <property type="term" value="P:transmembrane transport"/>
    <property type="evidence" value="ECO:0007669"/>
    <property type="project" value="InterPro"/>
</dbReference>
<keyword evidence="7 8" id="KW-0472">Membrane</keyword>
<keyword evidence="3 9" id="KW-0813">Transport</keyword>
<feature type="repeat" description="Solcar" evidence="8">
    <location>
        <begin position="21"/>
        <end position="114"/>
    </location>
</feature>
<comment type="subcellular location">
    <subcellularLocation>
        <location evidence="1">Membrane</location>
        <topology evidence="1">Multi-pass membrane protein</topology>
    </subcellularLocation>
</comment>
<comment type="caution">
    <text evidence="11">The sequence shown here is derived from an EMBL/GenBank/DDBJ whole genome shotgun (WGS) entry which is preliminary data.</text>
</comment>